<keyword evidence="3" id="KW-1185">Reference proteome</keyword>
<reference evidence="2" key="1">
    <citation type="submission" date="2021-02" db="EMBL/GenBank/DDBJ databases">
        <authorList>
            <person name="Dougan E. K."/>
            <person name="Rhodes N."/>
            <person name="Thang M."/>
            <person name="Chan C."/>
        </authorList>
    </citation>
    <scope>NUCLEOTIDE SEQUENCE</scope>
</reference>
<name>A0A812QWR0_9DINO</name>
<evidence type="ECO:0000313" key="3">
    <source>
        <dbReference type="Proteomes" id="UP000604046"/>
    </source>
</evidence>
<dbReference type="GO" id="GO:0006508">
    <property type="term" value="P:proteolysis"/>
    <property type="evidence" value="ECO:0007669"/>
    <property type="project" value="InterPro"/>
</dbReference>
<dbReference type="AlphaFoldDB" id="A0A812QWR0"/>
<protein>
    <recommendedName>
        <fullName evidence="1">Peptidase C1A papain C-terminal domain-containing protein</fullName>
    </recommendedName>
</protein>
<accession>A0A812QWR0</accession>
<proteinExistence type="predicted"/>
<dbReference type="EMBL" id="CAJNDS010002279">
    <property type="protein sequence ID" value="CAE7408085.1"/>
    <property type="molecule type" value="Genomic_DNA"/>
</dbReference>
<dbReference type="Proteomes" id="UP000604046">
    <property type="component" value="Unassembled WGS sequence"/>
</dbReference>
<organism evidence="2 3">
    <name type="scientific">Symbiodinium natans</name>
    <dbReference type="NCBI Taxonomy" id="878477"/>
    <lineage>
        <taxon>Eukaryota</taxon>
        <taxon>Sar</taxon>
        <taxon>Alveolata</taxon>
        <taxon>Dinophyceae</taxon>
        <taxon>Suessiales</taxon>
        <taxon>Symbiodiniaceae</taxon>
        <taxon>Symbiodinium</taxon>
    </lineage>
</organism>
<gene>
    <name evidence="2" type="ORF">SNAT2548_LOCUS22197</name>
</gene>
<evidence type="ECO:0000313" key="2">
    <source>
        <dbReference type="EMBL" id="CAE7408085.1"/>
    </source>
</evidence>
<dbReference type="InterPro" id="IPR000668">
    <property type="entry name" value="Peptidase_C1A_C"/>
</dbReference>
<dbReference type="Gene3D" id="3.90.70.10">
    <property type="entry name" value="Cysteine proteinases"/>
    <property type="match status" value="1"/>
</dbReference>
<dbReference type="InterPro" id="IPR038765">
    <property type="entry name" value="Papain-like_cys_pep_sf"/>
</dbReference>
<feature type="domain" description="Peptidase C1A papain C-terminal" evidence="1">
    <location>
        <begin position="79"/>
        <end position="118"/>
    </location>
</feature>
<dbReference type="SUPFAM" id="SSF54001">
    <property type="entry name" value="Cysteine proteinases"/>
    <property type="match status" value="1"/>
</dbReference>
<dbReference type="Pfam" id="PF00112">
    <property type="entry name" value="Peptidase_C1"/>
    <property type="match status" value="1"/>
</dbReference>
<evidence type="ECO:0000259" key="1">
    <source>
        <dbReference type="Pfam" id="PF00112"/>
    </source>
</evidence>
<sequence length="175" mass="19985">MADVLKQICDGGKPHYCRYAELTQHSAVSAALKGNPLPRVVIITVRMRDHQWILLSSGKPVSVQGLKLLDDTLDKFTNKEEGHAMAIVAESKTCWVVKNSWGSDISHGGYVYIQKSQELDKLLKVKYFDVHWFIKDLPAGEREAFKKAGQQERERYETSVRDHHEKQLSHLDLDI</sequence>
<comment type="caution">
    <text evidence="2">The sequence shown here is derived from an EMBL/GenBank/DDBJ whole genome shotgun (WGS) entry which is preliminary data.</text>
</comment>
<dbReference type="GO" id="GO:0008234">
    <property type="term" value="F:cysteine-type peptidase activity"/>
    <property type="evidence" value="ECO:0007669"/>
    <property type="project" value="InterPro"/>
</dbReference>